<evidence type="ECO:0000313" key="5">
    <source>
        <dbReference type="EMBL" id="MBB5628473.1"/>
    </source>
</evidence>
<keyword evidence="6" id="KW-1185">Reference proteome</keyword>
<evidence type="ECO:0000256" key="1">
    <source>
        <dbReference type="ARBA" id="ARBA00023015"/>
    </source>
</evidence>
<keyword evidence="1" id="KW-0805">Transcription regulation</keyword>
<protein>
    <submittedName>
        <fullName evidence="5">DNA-binding GntR family transcriptional regulator</fullName>
    </submittedName>
</protein>
<dbReference type="SMART" id="SM00345">
    <property type="entry name" value="HTH_GNTR"/>
    <property type="match status" value="1"/>
</dbReference>
<evidence type="ECO:0000259" key="4">
    <source>
        <dbReference type="PROSITE" id="PS50949"/>
    </source>
</evidence>
<dbReference type="AlphaFoldDB" id="A0A7W8Z6N4"/>
<accession>A0A7W8Z6N4</accession>
<name>A0A7W8Z6N4_9ACTN</name>
<dbReference type="Proteomes" id="UP000588112">
    <property type="component" value="Unassembled WGS sequence"/>
</dbReference>
<dbReference type="InterPro" id="IPR036388">
    <property type="entry name" value="WH-like_DNA-bd_sf"/>
</dbReference>
<evidence type="ECO:0000313" key="6">
    <source>
        <dbReference type="Proteomes" id="UP000588112"/>
    </source>
</evidence>
<dbReference type="Gene3D" id="1.10.10.10">
    <property type="entry name" value="Winged helix-like DNA-binding domain superfamily/Winged helix DNA-binding domain"/>
    <property type="match status" value="1"/>
</dbReference>
<dbReference type="InterPro" id="IPR000524">
    <property type="entry name" value="Tscrpt_reg_HTH_GntR"/>
</dbReference>
<feature type="domain" description="HTH gntR-type" evidence="4">
    <location>
        <begin position="1"/>
        <end position="59"/>
    </location>
</feature>
<dbReference type="GO" id="GO:0003677">
    <property type="term" value="F:DNA binding"/>
    <property type="evidence" value="ECO:0007669"/>
    <property type="project" value="UniProtKB-KW"/>
</dbReference>
<reference evidence="5 6" key="1">
    <citation type="submission" date="2020-08" db="EMBL/GenBank/DDBJ databases">
        <title>Sequencing the genomes of 1000 actinobacteria strains.</title>
        <authorList>
            <person name="Klenk H.-P."/>
        </authorList>
    </citation>
    <scope>NUCLEOTIDE SEQUENCE [LARGE SCALE GENOMIC DNA]</scope>
    <source>
        <strain evidence="5 6">DSM 45790</strain>
    </source>
</reference>
<evidence type="ECO:0000256" key="3">
    <source>
        <dbReference type="ARBA" id="ARBA00023163"/>
    </source>
</evidence>
<dbReference type="SUPFAM" id="SSF46785">
    <property type="entry name" value="Winged helix' DNA-binding domain"/>
    <property type="match status" value="1"/>
</dbReference>
<dbReference type="EMBL" id="JACHBR010000001">
    <property type="protein sequence ID" value="MBB5628473.1"/>
    <property type="molecule type" value="Genomic_DNA"/>
</dbReference>
<gene>
    <name evidence="5" type="ORF">BJ981_004172</name>
</gene>
<dbReference type="GO" id="GO:0003700">
    <property type="term" value="F:DNA-binding transcription factor activity"/>
    <property type="evidence" value="ECO:0007669"/>
    <property type="project" value="InterPro"/>
</dbReference>
<dbReference type="PROSITE" id="PS50949">
    <property type="entry name" value="HTH_GNTR"/>
    <property type="match status" value="1"/>
</dbReference>
<dbReference type="Pfam" id="PF00392">
    <property type="entry name" value="GntR"/>
    <property type="match status" value="1"/>
</dbReference>
<proteinExistence type="predicted"/>
<sequence length="68" mass="7504">MREHILAGQYKPGERIPSLIAIIEEFGIANATAQKVMRALRADGLIHTEPGMGSFVTDSDERELPKPE</sequence>
<keyword evidence="3" id="KW-0804">Transcription</keyword>
<evidence type="ECO:0000256" key="2">
    <source>
        <dbReference type="ARBA" id="ARBA00023125"/>
    </source>
</evidence>
<keyword evidence="2 5" id="KW-0238">DNA-binding</keyword>
<organism evidence="5 6">
    <name type="scientific">Sphaerisporangium krabiense</name>
    <dbReference type="NCBI Taxonomy" id="763782"/>
    <lineage>
        <taxon>Bacteria</taxon>
        <taxon>Bacillati</taxon>
        <taxon>Actinomycetota</taxon>
        <taxon>Actinomycetes</taxon>
        <taxon>Streptosporangiales</taxon>
        <taxon>Streptosporangiaceae</taxon>
        <taxon>Sphaerisporangium</taxon>
    </lineage>
</organism>
<dbReference type="CDD" id="cd07377">
    <property type="entry name" value="WHTH_GntR"/>
    <property type="match status" value="1"/>
</dbReference>
<dbReference type="InterPro" id="IPR036390">
    <property type="entry name" value="WH_DNA-bd_sf"/>
</dbReference>
<comment type="caution">
    <text evidence="5">The sequence shown here is derived from an EMBL/GenBank/DDBJ whole genome shotgun (WGS) entry which is preliminary data.</text>
</comment>